<dbReference type="Proteomes" id="UP000264840">
    <property type="component" value="Unplaced"/>
</dbReference>
<dbReference type="Ensembl" id="ENSHBUT00000002648.1">
    <property type="protein sequence ID" value="ENSHBUP00000008022.1"/>
    <property type="gene ID" value="ENSHBUG00000009525.1"/>
</dbReference>
<dbReference type="GeneTree" id="ENSGT00960000190172"/>
<proteinExistence type="predicted"/>
<reference evidence="1" key="2">
    <citation type="submission" date="2025-09" db="UniProtKB">
        <authorList>
            <consortium name="Ensembl"/>
        </authorList>
    </citation>
    <scope>IDENTIFICATION</scope>
</reference>
<keyword evidence="2" id="KW-1185">Reference proteome</keyword>
<dbReference type="InterPro" id="IPR013783">
    <property type="entry name" value="Ig-like_fold"/>
</dbReference>
<dbReference type="STRING" id="8153.ENSHBUP00000008022"/>
<evidence type="ECO:0000313" key="2">
    <source>
        <dbReference type="Proteomes" id="UP000264840"/>
    </source>
</evidence>
<dbReference type="Gene3D" id="2.60.40.10">
    <property type="entry name" value="Immunoglobulins"/>
    <property type="match status" value="1"/>
</dbReference>
<accession>A0A3Q2V9S3</accession>
<sequence>RNLKDYPEERITSNFKSCYSSWKDNAFQVEEFGPVFIQEPDDVIFPLDSDEKKVVMHCEARGNPPPTYRCGICLSVC</sequence>
<evidence type="ECO:0000313" key="1">
    <source>
        <dbReference type="Ensembl" id="ENSHBUP00000008022.1"/>
    </source>
</evidence>
<dbReference type="AlphaFoldDB" id="A0A3Q2V9S3"/>
<name>A0A3Q2V9S3_HAPBU</name>
<protein>
    <submittedName>
        <fullName evidence="1">Uncharacterized protein</fullName>
    </submittedName>
</protein>
<reference evidence="1" key="1">
    <citation type="submission" date="2025-08" db="UniProtKB">
        <authorList>
            <consortium name="Ensembl"/>
        </authorList>
    </citation>
    <scope>IDENTIFICATION</scope>
</reference>
<organism evidence="1 2">
    <name type="scientific">Haplochromis burtoni</name>
    <name type="common">Burton's mouthbrooder</name>
    <name type="synonym">Chromis burtoni</name>
    <dbReference type="NCBI Taxonomy" id="8153"/>
    <lineage>
        <taxon>Eukaryota</taxon>
        <taxon>Metazoa</taxon>
        <taxon>Chordata</taxon>
        <taxon>Craniata</taxon>
        <taxon>Vertebrata</taxon>
        <taxon>Euteleostomi</taxon>
        <taxon>Actinopterygii</taxon>
        <taxon>Neopterygii</taxon>
        <taxon>Teleostei</taxon>
        <taxon>Neoteleostei</taxon>
        <taxon>Acanthomorphata</taxon>
        <taxon>Ovalentaria</taxon>
        <taxon>Cichlomorphae</taxon>
        <taxon>Cichliformes</taxon>
        <taxon>Cichlidae</taxon>
        <taxon>African cichlids</taxon>
        <taxon>Pseudocrenilabrinae</taxon>
        <taxon>Haplochromini</taxon>
        <taxon>Haplochromis</taxon>
    </lineage>
</organism>